<evidence type="ECO:0000259" key="2">
    <source>
        <dbReference type="Pfam" id="PF05199"/>
    </source>
</evidence>
<comment type="caution">
    <text evidence="3">The sequence shown here is derived from an EMBL/GenBank/DDBJ whole genome shotgun (WGS) entry which is preliminary data.</text>
</comment>
<keyword evidence="4" id="KW-1185">Reference proteome</keyword>
<name>A0A6V7H8I2_9HYME</name>
<feature type="domain" description="Glucose-methanol-choline oxidoreductase C-terminal" evidence="2">
    <location>
        <begin position="18"/>
        <end position="55"/>
    </location>
</feature>
<dbReference type="PANTHER" id="PTHR11552">
    <property type="entry name" value="GLUCOSE-METHANOL-CHOLINE GMC OXIDOREDUCTASE"/>
    <property type="match status" value="1"/>
</dbReference>
<sequence>MAPKSDFEDNSQPINPFIMDKSLRVYGIDGLRVVGSSTMPKIVKDNTNAPTIMIAERASDMIKEEWLSGKI</sequence>
<dbReference type="PANTHER" id="PTHR11552:SF227">
    <property type="entry name" value="GLUCOSE DEHYDROGENASE [FAD, QUINONE]-LIKE PROTEIN"/>
    <property type="match status" value="1"/>
</dbReference>
<accession>A0A6V7H8I2</accession>
<dbReference type="Gene3D" id="3.50.50.60">
    <property type="entry name" value="FAD/NAD(P)-binding domain"/>
    <property type="match status" value="1"/>
</dbReference>
<dbReference type="GO" id="GO:0050660">
    <property type="term" value="F:flavin adenine dinucleotide binding"/>
    <property type="evidence" value="ECO:0007669"/>
    <property type="project" value="InterPro"/>
</dbReference>
<dbReference type="InterPro" id="IPR007867">
    <property type="entry name" value="GMC_OxRtase_C"/>
</dbReference>
<dbReference type="AlphaFoldDB" id="A0A6V7H8I2"/>
<dbReference type="InterPro" id="IPR036188">
    <property type="entry name" value="FAD/NAD-bd_sf"/>
</dbReference>
<dbReference type="SUPFAM" id="SSF51905">
    <property type="entry name" value="FAD/NAD(P)-binding domain"/>
    <property type="match status" value="1"/>
</dbReference>
<organism evidence="3 4">
    <name type="scientific">Heterotrigona itama</name>
    <dbReference type="NCBI Taxonomy" id="395501"/>
    <lineage>
        <taxon>Eukaryota</taxon>
        <taxon>Metazoa</taxon>
        <taxon>Ecdysozoa</taxon>
        <taxon>Arthropoda</taxon>
        <taxon>Hexapoda</taxon>
        <taxon>Insecta</taxon>
        <taxon>Pterygota</taxon>
        <taxon>Neoptera</taxon>
        <taxon>Endopterygota</taxon>
        <taxon>Hymenoptera</taxon>
        <taxon>Apocrita</taxon>
        <taxon>Aculeata</taxon>
        <taxon>Apoidea</taxon>
        <taxon>Anthophila</taxon>
        <taxon>Apidae</taxon>
        <taxon>Heterotrigona</taxon>
    </lineage>
</organism>
<evidence type="ECO:0000313" key="4">
    <source>
        <dbReference type="Proteomes" id="UP000752696"/>
    </source>
</evidence>
<proteinExistence type="inferred from homology"/>
<evidence type="ECO:0000313" key="3">
    <source>
        <dbReference type="EMBL" id="CAD1475066.1"/>
    </source>
</evidence>
<dbReference type="GO" id="GO:0016614">
    <property type="term" value="F:oxidoreductase activity, acting on CH-OH group of donors"/>
    <property type="evidence" value="ECO:0007669"/>
    <property type="project" value="InterPro"/>
</dbReference>
<dbReference type="OrthoDB" id="269227at2759"/>
<dbReference type="Pfam" id="PF05199">
    <property type="entry name" value="GMC_oxred_C"/>
    <property type="match status" value="1"/>
</dbReference>
<evidence type="ECO:0000256" key="1">
    <source>
        <dbReference type="ARBA" id="ARBA00010790"/>
    </source>
</evidence>
<reference evidence="3" key="1">
    <citation type="submission" date="2020-07" db="EMBL/GenBank/DDBJ databases">
        <authorList>
            <person name="Nazaruddin N."/>
        </authorList>
    </citation>
    <scope>NUCLEOTIDE SEQUENCE</scope>
</reference>
<dbReference type="InterPro" id="IPR012132">
    <property type="entry name" value="GMC_OxRdtase"/>
</dbReference>
<comment type="similarity">
    <text evidence="1">Belongs to the GMC oxidoreductase family.</text>
</comment>
<dbReference type="EMBL" id="CAJDYZ010008115">
    <property type="protein sequence ID" value="CAD1475066.1"/>
    <property type="molecule type" value="Genomic_DNA"/>
</dbReference>
<gene>
    <name evidence="3" type="ORF">MHI_LOCUS511161</name>
</gene>
<protein>
    <recommendedName>
        <fullName evidence="2">Glucose-methanol-choline oxidoreductase C-terminal domain-containing protein</fullName>
    </recommendedName>
</protein>
<dbReference type="Proteomes" id="UP000752696">
    <property type="component" value="Unassembled WGS sequence"/>
</dbReference>